<dbReference type="InterPro" id="IPR039420">
    <property type="entry name" value="WalR-like"/>
</dbReference>
<evidence type="ECO:0000313" key="9">
    <source>
        <dbReference type="Proteomes" id="UP000319836"/>
    </source>
</evidence>
<dbReference type="SMART" id="SM00448">
    <property type="entry name" value="REC"/>
    <property type="match status" value="1"/>
</dbReference>
<feature type="domain" description="Response regulatory" evidence="7">
    <location>
        <begin position="9"/>
        <end position="125"/>
    </location>
</feature>
<evidence type="ECO:0000256" key="6">
    <source>
        <dbReference type="PROSITE-ProRule" id="PRU00169"/>
    </source>
</evidence>
<proteinExistence type="predicted"/>
<reference evidence="8 9" key="1">
    <citation type="journal article" date="2019" name="Nat. Microbiol.">
        <title>Mediterranean grassland soil C-N compound turnover is dependent on rainfall and depth, and is mediated by genomically divergent microorganisms.</title>
        <authorList>
            <person name="Diamond S."/>
            <person name="Andeer P.F."/>
            <person name="Li Z."/>
            <person name="Crits-Christoph A."/>
            <person name="Burstein D."/>
            <person name="Anantharaman K."/>
            <person name="Lane K.R."/>
            <person name="Thomas B.C."/>
            <person name="Pan C."/>
            <person name="Northen T.R."/>
            <person name="Banfield J.F."/>
        </authorList>
    </citation>
    <scope>NUCLEOTIDE SEQUENCE [LARGE SCALE GENOMIC DNA]</scope>
    <source>
        <strain evidence="8">WS_10</strain>
    </source>
</reference>
<name>A0A538U0C3_UNCEI</name>
<evidence type="ECO:0000256" key="5">
    <source>
        <dbReference type="ARBA" id="ARBA00023163"/>
    </source>
</evidence>
<dbReference type="GO" id="GO:0000156">
    <property type="term" value="F:phosphorelay response regulator activity"/>
    <property type="evidence" value="ECO:0007669"/>
    <property type="project" value="TreeGrafter"/>
</dbReference>
<protein>
    <submittedName>
        <fullName evidence="8">Response regulator transcription factor</fullName>
    </submittedName>
</protein>
<keyword evidence="2" id="KW-0902">Two-component regulatory system</keyword>
<dbReference type="InterPro" id="IPR001789">
    <property type="entry name" value="Sig_transdc_resp-reg_receiver"/>
</dbReference>
<dbReference type="PROSITE" id="PS50110">
    <property type="entry name" value="RESPONSE_REGULATORY"/>
    <property type="match status" value="1"/>
</dbReference>
<dbReference type="SUPFAM" id="SSF52172">
    <property type="entry name" value="CheY-like"/>
    <property type="match status" value="1"/>
</dbReference>
<dbReference type="InterPro" id="IPR011006">
    <property type="entry name" value="CheY-like_superfamily"/>
</dbReference>
<dbReference type="GO" id="GO:0000976">
    <property type="term" value="F:transcription cis-regulatory region binding"/>
    <property type="evidence" value="ECO:0007669"/>
    <property type="project" value="TreeGrafter"/>
</dbReference>
<keyword evidence="1 6" id="KW-0597">Phosphoprotein</keyword>
<dbReference type="GO" id="GO:0006355">
    <property type="term" value="P:regulation of DNA-templated transcription"/>
    <property type="evidence" value="ECO:0007669"/>
    <property type="project" value="TreeGrafter"/>
</dbReference>
<sequence length="133" mass="15124">MPETPAKPRILVVDDEPDLVAVLRMGLQMEGFEVLEAADGAEGLRRAREEKPDLLLLDLMLPKMDGYQVCRSLKFDSRYKSLPILILSARPGDQDKRLALEMGADEFIRKPYDLKDLVTRIRQRLRMGGREAA</sequence>
<dbReference type="PANTHER" id="PTHR48111:SF4">
    <property type="entry name" value="DNA-BINDING DUAL TRANSCRIPTIONAL REGULATOR OMPR"/>
    <property type="match status" value="1"/>
</dbReference>
<accession>A0A538U0C3</accession>
<comment type="caution">
    <text evidence="8">The sequence shown here is derived from an EMBL/GenBank/DDBJ whole genome shotgun (WGS) entry which is preliminary data.</text>
</comment>
<organism evidence="8 9">
    <name type="scientific">Eiseniibacteriota bacterium</name>
    <dbReference type="NCBI Taxonomy" id="2212470"/>
    <lineage>
        <taxon>Bacteria</taxon>
        <taxon>Candidatus Eiseniibacteriota</taxon>
    </lineage>
</organism>
<dbReference type="GO" id="GO:0032993">
    <property type="term" value="C:protein-DNA complex"/>
    <property type="evidence" value="ECO:0007669"/>
    <property type="project" value="TreeGrafter"/>
</dbReference>
<dbReference type="FunFam" id="3.40.50.2300:FF:000001">
    <property type="entry name" value="DNA-binding response regulator PhoB"/>
    <property type="match status" value="1"/>
</dbReference>
<evidence type="ECO:0000259" key="7">
    <source>
        <dbReference type="PROSITE" id="PS50110"/>
    </source>
</evidence>
<keyword evidence="5" id="KW-0804">Transcription</keyword>
<feature type="modified residue" description="4-aspartylphosphate" evidence="6">
    <location>
        <position position="58"/>
    </location>
</feature>
<evidence type="ECO:0000256" key="2">
    <source>
        <dbReference type="ARBA" id="ARBA00023012"/>
    </source>
</evidence>
<evidence type="ECO:0000256" key="1">
    <source>
        <dbReference type="ARBA" id="ARBA00022553"/>
    </source>
</evidence>
<dbReference type="PANTHER" id="PTHR48111">
    <property type="entry name" value="REGULATOR OF RPOS"/>
    <property type="match status" value="1"/>
</dbReference>
<dbReference type="GO" id="GO:0005829">
    <property type="term" value="C:cytosol"/>
    <property type="evidence" value="ECO:0007669"/>
    <property type="project" value="TreeGrafter"/>
</dbReference>
<dbReference type="Pfam" id="PF00072">
    <property type="entry name" value="Response_reg"/>
    <property type="match status" value="1"/>
</dbReference>
<evidence type="ECO:0000256" key="3">
    <source>
        <dbReference type="ARBA" id="ARBA00023015"/>
    </source>
</evidence>
<evidence type="ECO:0000256" key="4">
    <source>
        <dbReference type="ARBA" id="ARBA00023125"/>
    </source>
</evidence>
<keyword evidence="4" id="KW-0238">DNA-binding</keyword>
<gene>
    <name evidence="8" type="ORF">E6K80_12140</name>
</gene>
<evidence type="ECO:0000313" key="8">
    <source>
        <dbReference type="EMBL" id="TMQ69308.1"/>
    </source>
</evidence>
<dbReference type="EMBL" id="VBPA01000312">
    <property type="protein sequence ID" value="TMQ69308.1"/>
    <property type="molecule type" value="Genomic_DNA"/>
</dbReference>
<dbReference type="AlphaFoldDB" id="A0A538U0C3"/>
<keyword evidence="3" id="KW-0805">Transcription regulation</keyword>
<dbReference type="Proteomes" id="UP000319836">
    <property type="component" value="Unassembled WGS sequence"/>
</dbReference>
<dbReference type="Gene3D" id="3.40.50.2300">
    <property type="match status" value="1"/>
</dbReference>